<dbReference type="PANTHER" id="PTHR34368">
    <property type="entry name" value="OS01G0962200 PROTEIN"/>
    <property type="match status" value="1"/>
</dbReference>
<dbReference type="EMBL" id="UOFP01000023">
    <property type="protein sequence ID" value="VAW84046.1"/>
    <property type="molecule type" value="Genomic_DNA"/>
</dbReference>
<evidence type="ECO:0000313" key="7">
    <source>
        <dbReference type="EMBL" id="VAW84046.1"/>
    </source>
</evidence>
<evidence type="ECO:0000256" key="2">
    <source>
        <dbReference type="ARBA" id="ARBA00022692"/>
    </source>
</evidence>
<dbReference type="PANTHER" id="PTHR34368:SF1">
    <property type="entry name" value="OS01G0962200 PROTEIN"/>
    <property type="match status" value="1"/>
</dbReference>
<dbReference type="GO" id="GO:0016811">
    <property type="term" value="F:hydrolase activity, acting on carbon-nitrogen (but not peptide) bonds, in linear amides"/>
    <property type="evidence" value="ECO:0007669"/>
    <property type="project" value="InterPro"/>
</dbReference>
<proteinExistence type="predicted"/>
<dbReference type="Pfam" id="PF05875">
    <property type="entry name" value="Ceramidase"/>
    <property type="match status" value="1"/>
</dbReference>
<evidence type="ECO:0000256" key="4">
    <source>
        <dbReference type="ARBA" id="ARBA00022989"/>
    </source>
</evidence>
<evidence type="ECO:0000256" key="3">
    <source>
        <dbReference type="ARBA" id="ARBA00022801"/>
    </source>
</evidence>
<comment type="subcellular location">
    <subcellularLocation>
        <location evidence="1">Membrane</location>
        <topology evidence="1">Multi-pass membrane protein</topology>
    </subcellularLocation>
</comment>
<feature type="transmembrane region" description="Helical" evidence="6">
    <location>
        <begin position="7"/>
        <end position="27"/>
    </location>
</feature>
<keyword evidence="5 6" id="KW-0472">Membrane</keyword>
<dbReference type="AlphaFoldDB" id="A0A3B0ZTS1"/>
<dbReference type="GO" id="GO:0006672">
    <property type="term" value="P:ceramide metabolic process"/>
    <property type="evidence" value="ECO:0007669"/>
    <property type="project" value="InterPro"/>
</dbReference>
<feature type="transmembrane region" description="Helical" evidence="6">
    <location>
        <begin position="194"/>
        <end position="214"/>
    </location>
</feature>
<accession>A0A3B0ZTS1</accession>
<dbReference type="InterPro" id="IPR008901">
    <property type="entry name" value="ACER"/>
</dbReference>
<keyword evidence="4 6" id="KW-1133">Transmembrane helix</keyword>
<evidence type="ECO:0000256" key="5">
    <source>
        <dbReference type="ARBA" id="ARBA00023136"/>
    </source>
</evidence>
<name>A0A3B0ZTS1_9ZZZZ</name>
<protein>
    <recommendedName>
        <fullName evidence="8">Alkaline phytoceramidase</fullName>
    </recommendedName>
</protein>
<reference evidence="7" key="1">
    <citation type="submission" date="2018-06" db="EMBL/GenBank/DDBJ databases">
        <authorList>
            <person name="Zhirakovskaya E."/>
        </authorList>
    </citation>
    <scope>NUCLEOTIDE SEQUENCE</scope>
</reference>
<keyword evidence="2 6" id="KW-0812">Transmembrane</keyword>
<feature type="transmembrane region" description="Helical" evidence="6">
    <location>
        <begin position="169"/>
        <end position="187"/>
    </location>
</feature>
<dbReference type="GO" id="GO:0016020">
    <property type="term" value="C:membrane"/>
    <property type="evidence" value="ECO:0007669"/>
    <property type="project" value="UniProtKB-SubCell"/>
</dbReference>
<feature type="transmembrane region" description="Helical" evidence="6">
    <location>
        <begin position="220"/>
        <end position="245"/>
    </location>
</feature>
<gene>
    <name evidence="7" type="ORF">MNBD_GAMMA18-1426</name>
</gene>
<feature type="transmembrane region" description="Helical" evidence="6">
    <location>
        <begin position="114"/>
        <end position="132"/>
    </location>
</feature>
<evidence type="ECO:0000256" key="1">
    <source>
        <dbReference type="ARBA" id="ARBA00004141"/>
    </source>
</evidence>
<organism evidence="7">
    <name type="scientific">hydrothermal vent metagenome</name>
    <dbReference type="NCBI Taxonomy" id="652676"/>
    <lineage>
        <taxon>unclassified sequences</taxon>
        <taxon>metagenomes</taxon>
        <taxon>ecological metagenomes</taxon>
    </lineage>
</organism>
<evidence type="ECO:0000256" key="6">
    <source>
        <dbReference type="SAM" id="Phobius"/>
    </source>
</evidence>
<keyword evidence="3" id="KW-0378">Hydrolase</keyword>
<feature type="transmembrane region" description="Helical" evidence="6">
    <location>
        <begin position="81"/>
        <end position="102"/>
    </location>
</feature>
<feature type="transmembrane region" description="Helical" evidence="6">
    <location>
        <begin position="139"/>
        <end position="157"/>
    </location>
</feature>
<feature type="transmembrane region" description="Helical" evidence="6">
    <location>
        <begin position="47"/>
        <end position="69"/>
    </location>
</feature>
<evidence type="ECO:0008006" key="8">
    <source>
        <dbReference type="Google" id="ProtNLM"/>
    </source>
</evidence>
<sequence>MTKSGRLFVAVISIAAIAVVWSLPPIAQDVGYHLFADTRNIFSIPNFWNVLSNIPFLFIGLAGLYGVLVSKEIPLVEHQKLAYILFFSGVLWVAIGSGYYHLWPDNSSLLWDRLPMTVAFMSLFSIIISELVSTRYSKPILGSLLFFGLFSVIYWHVTELSGAGDLRLYILVQFLPMVLIPLLLILCRGRSTNIAGYWLLLLWYAIAKVCEYFDHEIFDALVVVSGHSLKHIAAAVGVLFLLLAYRKAGYLLSQQTG</sequence>